<dbReference type="Gene3D" id="3.90.950.10">
    <property type="match status" value="1"/>
</dbReference>
<evidence type="ECO:0000256" key="1">
    <source>
        <dbReference type="ARBA" id="ARBA00001968"/>
    </source>
</evidence>
<evidence type="ECO:0000256" key="2">
    <source>
        <dbReference type="ARBA" id="ARBA00022801"/>
    </source>
</evidence>
<name>Q4GYP5_TRYB2</name>
<dbReference type="Proteomes" id="UP000008524">
    <property type="component" value="Chromosome 1"/>
</dbReference>
<dbReference type="InterPro" id="IPR003697">
    <property type="entry name" value="Maf-like"/>
</dbReference>
<dbReference type="InParanoid" id="Q4GYP5"/>
<sequence length="285" mass="31198">MHTKRQREGRGEYFYSLFSSSSRDQHQSSFCRPLMVLQHLELLRKKRILLASASPRRLEILKIIGLDVHVCPSGVAEDLPKSEFKCGGDYALCTAKLKAKHIIRQKMEAANSGSGKTQSGSRSRLPFDVLIAADTVSTMPAHEGDGTIDIIEKPSTREEAAATMRRLSGNSHEMWTGVAIAVVCGKNSTDDDGGVGDNCEELIRWFELKVCTTVHFAVLSEAEILAYTSCPDNWAGKAAGYGIQGIAACMIRSIEGDYYNVMGLPLQAVCALFDKLIDEGIISHN</sequence>
<dbReference type="GO" id="GO:0031981">
    <property type="term" value="C:nuclear lumen"/>
    <property type="evidence" value="ECO:0006056"/>
    <property type="project" value="Others"/>
</dbReference>
<dbReference type="InterPro" id="IPR029001">
    <property type="entry name" value="ITPase-like_fam"/>
</dbReference>
<evidence type="ECO:0000313" key="3">
    <source>
        <dbReference type="EMBL" id="CAJ16539.1"/>
    </source>
</evidence>
<dbReference type="OrthoDB" id="10267058at2759"/>
<reference evidence="4" key="2">
    <citation type="journal article" date="2005" name="Science">
        <title>The genome of the African trypanosome Trypanosoma brucei.</title>
        <authorList>
            <person name="Berriman M."/>
            <person name="Ghedin E."/>
            <person name="Hertz-Fowler C."/>
            <person name="Blandin G."/>
            <person name="Renauld H."/>
            <person name="Bartholomeu D.C."/>
            <person name="Lennard N.J."/>
            <person name="Caler E."/>
            <person name="Hamlin N.E."/>
            <person name="Haas B."/>
            <person name="Bohme U."/>
            <person name="Hannick L."/>
            <person name="Aslett M.A."/>
            <person name="Shallom J."/>
            <person name="Marcello L."/>
            <person name="Hou L."/>
            <person name="Wickstead B."/>
            <person name="Alsmark U.C."/>
            <person name="Arrowsmith C."/>
            <person name="Atkin R.J."/>
            <person name="Barron A.J."/>
            <person name="Bringaud F."/>
            <person name="Brooks K."/>
            <person name="Carrington M."/>
            <person name="Cherevach I."/>
            <person name="Chillingworth T.J."/>
            <person name="Churcher C."/>
            <person name="Clark L.N."/>
            <person name="Corton C.H."/>
            <person name="Cronin A."/>
            <person name="Davies R.M."/>
            <person name="Doggett J."/>
            <person name="Djikeng A."/>
            <person name="Feldblyum T."/>
            <person name="Field M.C."/>
            <person name="Fraser A."/>
            <person name="Goodhead I."/>
            <person name="Hance Z."/>
            <person name="Harper D."/>
            <person name="Harris B.R."/>
            <person name="Hauser H."/>
            <person name="Hostetler J."/>
            <person name="Ivens A."/>
            <person name="Jagels K."/>
            <person name="Johnson D."/>
            <person name="Johnson J."/>
            <person name="Jones K."/>
            <person name="Kerhornou A.X."/>
            <person name="Koo H."/>
            <person name="Larke N."/>
            <person name="Landfear S."/>
            <person name="Larkin C."/>
            <person name="Leech V."/>
            <person name="Line A."/>
            <person name="Lord A."/>
            <person name="Macleod A."/>
            <person name="Mooney P.J."/>
            <person name="Moule S."/>
            <person name="Martin D.M."/>
            <person name="Morgan G.W."/>
            <person name="Mungall K."/>
            <person name="Norbertczak H."/>
            <person name="Ormond D."/>
            <person name="Pai G."/>
            <person name="Peacock C.S."/>
            <person name="Peterson J."/>
            <person name="Quail M.A."/>
            <person name="Rabbinowitsch E."/>
            <person name="Rajandream M.A."/>
            <person name="Reitter C."/>
            <person name="Salzberg S.L."/>
            <person name="Sanders M."/>
            <person name="Schobel S."/>
            <person name="Sharp S."/>
            <person name="Simmonds M."/>
            <person name="Simpson A.J."/>
            <person name="Tallon L."/>
            <person name="Turner C.M."/>
            <person name="Tait A."/>
            <person name="Tivey A.R."/>
            <person name="Van Aken S."/>
            <person name="Walker D."/>
            <person name="Wanless D."/>
            <person name="Wang S."/>
            <person name="White B."/>
            <person name="White O."/>
            <person name="Whitehead S."/>
            <person name="Woodward J."/>
            <person name="Wortman J."/>
            <person name="Adams M.D."/>
            <person name="Embley T.M."/>
            <person name="Gull K."/>
            <person name="Ullu E."/>
            <person name="Barry J.D."/>
            <person name="Fairlamb A.H."/>
            <person name="Opperdoes F."/>
            <person name="Barrell B.G."/>
            <person name="Donelson J.E."/>
            <person name="Hall N."/>
            <person name="Fraser C.M."/>
            <person name="Melville S.E."/>
            <person name="El-Sayed N.M."/>
        </authorList>
    </citation>
    <scope>NUCLEOTIDE SEQUENCE [LARGE SCALE GENOMIC DNA]</scope>
    <source>
        <strain evidence="4">927/4 GUTat10.1</strain>
    </source>
</reference>
<dbReference type="GO" id="GO:0047429">
    <property type="term" value="F:nucleoside triphosphate diphosphatase activity"/>
    <property type="evidence" value="ECO:0000318"/>
    <property type="project" value="GO_Central"/>
</dbReference>
<dbReference type="GeneID" id="4357397"/>
<organism evidence="3 4">
    <name type="scientific">Trypanosoma brucei brucei (strain 927/4 GUTat10.1)</name>
    <dbReference type="NCBI Taxonomy" id="185431"/>
    <lineage>
        <taxon>Eukaryota</taxon>
        <taxon>Discoba</taxon>
        <taxon>Euglenozoa</taxon>
        <taxon>Kinetoplastea</taxon>
        <taxon>Metakinetoplastina</taxon>
        <taxon>Trypanosomatida</taxon>
        <taxon>Trypanosomatidae</taxon>
        <taxon>Trypanosoma</taxon>
    </lineage>
</organism>
<protein>
    <submittedName>
        <fullName evidence="3">Septum formation protein MAF homologue, putative</fullName>
    </submittedName>
</protein>
<comment type="cofactor">
    <cofactor evidence="1">
        <name>a divalent metal cation</name>
        <dbReference type="ChEBI" id="CHEBI:60240"/>
    </cofactor>
</comment>
<keyword evidence="2" id="KW-0378">Hydrolase</keyword>
<gene>
    <name evidence="3" type="ORF">TB927.1.3280</name>
</gene>
<dbReference type="PANTHER" id="PTHR43213:SF5">
    <property type="entry name" value="BIFUNCTIONAL DTTP_UTP PYROPHOSPHATASE_METHYLTRANSFERASE PROTEIN-RELATED"/>
    <property type="match status" value="1"/>
</dbReference>
<dbReference type="HAMAP" id="MF_00528">
    <property type="entry name" value="Maf"/>
    <property type="match status" value="1"/>
</dbReference>
<reference evidence="3 4" key="1">
    <citation type="journal article" date="2003" name="Nucleic Acids Res.">
        <title>The DNA sequence of chromosome I of an African trypanosome: gene content, chromosome organisation, recombination and polymorphism.</title>
        <authorList>
            <person name="Hall N."/>
            <person name="Berriman M."/>
            <person name="Lennard N.J."/>
            <person name="Harris B.R."/>
            <person name="Hertz-Fowler C."/>
            <person name="Bart-Delabesse E.N."/>
            <person name="Gerrare C.S."/>
            <person name="Atkin R.J."/>
            <person name="Barron A.J."/>
            <person name="Bowman S."/>
            <person name="Bray-Allen S.P."/>
            <person name="Bringaud F."/>
            <person name="Clark L.N."/>
            <person name="Corton C.H."/>
            <person name="Cronin A."/>
            <person name="Davies R."/>
            <person name="Doggett J."/>
            <person name="Fraser A."/>
            <person name="Gruter E."/>
            <person name="Hall S."/>
            <person name="Harper A.D."/>
            <person name="Kay M.P."/>
            <person name="Leech V."/>
            <person name="Mayes R."/>
            <person name="Price C."/>
            <person name="Quail M.A."/>
            <person name="Rabbinowitch E."/>
            <person name="Reitter C."/>
            <person name="Rutherford K."/>
            <person name="Sasse J."/>
            <person name="Sharp S."/>
            <person name="Shownkeen R."/>
            <person name="Macleod A."/>
            <person name="Taylor S."/>
            <person name="Tweedie A."/>
            <person name="Turner C.M.R."/>
            <person name="Tait A."/>
            <person name="Gull K."/>
            <person name="Barrell B."/>
            <person name="Melville S.E."/>
        </authorList>
    </citation>
    <scope>NUCLEOTIDE SEQUENCE [LARGE SCALE GENOMIC DNA]</scope>
    <source>
        <strain evidence="3 4">927/4 GUTat10.1</strain>
    </source>
</reference>
<proteinExistence type="inferred from homology"/>
<dbReference type="KEGG" id="tbr:TB927.1.3280"/>
<accession>Q4GYP5</accession>
<evidence type="ECO:0000313" key="4">
    <source>
        <dbReference type="Proteomes" id="UP000008524"/>
    </source>
</evidence>
<dbReference type="AlphaFoldDB" id="Q4GYP5"/>
<keyword evidence="4" id="KW-1185">Reference proteome</keyword>
<dbReference type="RefSeq" id="XP_001219026.1">
    <property type="nucleotide sequence ID" value="XM_001219025.1"/>
</dbReference>
<dbReference type="eggNOG" id="KOG1509">
    <property type="taxonomic scope" value="Eukaryota"/>
</dbReference>
<dbReference type="SMR" id="Q4GYP5"/>
<dbReference type="GO" id="GO:0005737">
    <property type="term" value="C:cytoplasm"/>
    <property type="evidence" value="ECO:0000314"/>
    <property type="project" value="GeneDB"/>
</dbReference>
<dbReference type="PaxDb" id="5691-CAJ16539"/>
<dbReference type="FunFam" id="3.90.950.10:FF:000029">
    <property type="entry name" value="Maf-like protein yhdE"/>
    <property type="match status" value="1"/>
</dbReference>
<dbReference type="PANTHER" id="PTHR43213">
    <property type="entry name" value="BIFUNCTIONAL DTTP/UTP PYROPHOSPHATASE/METHYLTRANSFERASE PROTEIN-RELATED"/>
    <property type="match status" value="1"/>
</dbReference>
<dbReference type="OMA" id="VIGCDSV"/>
<dbReference type="FunCoup" id="Q4GYP5">
    <property type="interactions" value="31"/>
</dbReference>
<dbReference type="Pfam" id="PF02545">
    <property type="entry name" value="Maf"/>
    <property type="match status" value="1"/>
</dbReference>
<dbReference type="STRING" id="185431.Q4GYP5"/>
<dbReference type="EMBL" id="AL929603">
    <property type="protein sequence ID" value="CAJ16539.1"/>
    <property type="molecule type" value="Genomic_DNA"/>
</dbReference>
<dbReference type="SUPFAM" id="SSF52972">
    <property type="entry name" value="ITPase-like"/>
    <property type="match status" value="1"/>
</dbReference>
<dbReference type="CDD" id="cd00555">
    <property type="entry name" value="Maf"/>
    <property type="match status" value="1"/>
</dbReference>